<dbReference type="EC" id="3.6.1.55" evidence="12"/>
<evidence type="ECO:0000259" key="18">
    <source>
        <dbReference type="PROSITE" id="PS51462"/>
    </source>
</evidence>
<dbReference type="InterPro" id="IPR047127">
    <property type="entry name" value="MutT-like"/>
</dbReference>
<dbReference type="Pfam" id="PF00293">
    <property type="entry name" value="NUDIX"/>
    <property type="match status" value="1"/>
</dbReference>
<comment type="caution">
    <text evidence="19">The sequence shown here is derived from an EMBL/GenBank/DDBJ whole genome shotgun (WGS) entry which is preliminary data.</text>
</comment>
<dbReference type="Proteomes" id="UP001409291">
    <property type="component" value="Unassembled WGS sequence"/>
</dbReference>
<dbReference type="InterPro" id="IPR020084">
    <property type="entry name" value="NUDIX_hydrolase_CS"/>
</dbReference>
<comment type="catalytic activity">
    <reaction evidence="10">
        <text>8-oxo-dGTP + H2O = 8-oxo-dGMP + diphosphate + H(+)</text>
        <dbReference type="Rhea" id="RHEA:31575"/>
        <dbReference type="ChEBI" id="CHEBI:15377"/>
        <dbReference type="ChEBI" id="CHEBI:15378"/>
        <dbReference type="ChEBI" id="CHEBI:33019"/>
        <dbReference type="ChEBI" id="CHEBI:63224"/>
        <dbReference type="ChEBI" id="CHEBI:77896"/>
        <dbReference type="EC" id="3.6.1.55"/>
    </reaction>
</comment>
<comment type="catalytic activity">
    <reaction evidence="11">
        <text>8-oxo-GTP + H2O = 8-oxo-GMP + diphosphate + H(+)</text>
        <dbReference type="Rhea" id="RHEA:67616"/>
        <dbReference type="ChEBI" id="CHEBI:15377"/>
        <dbReference type="ChEBI" id="CHEBI:15378"/>
        <dbReference type="ChEBI" id="CHEBI:33019"/>
        <dbReference type="ChEBI" id="CHEBI:143553"/>
        <dbReference type="ChEBI" id="CHEBI:145694"/>
    </reaction>
</comment>
<dbReference type="InterPro" id="IPR000086">
    <property type="entry name" value="NUDIX_hydrolase_dom"/>
</dbReference>
<evidence type="ECO:0000256" key="3">
    <source>
        <dbReference type="ARBA" id="ARBA00022457"/>
    </source>
</evidence>
<organism evidence="19 20">
    <name type="scientific">Sphingobacterium kitahiroshimense</name>
    <dbReference type="NCBI Taxonomy" id="470446"/>
    <lineage>
        <taxon>Bacteria</taxon>
        <taxon>Pseudomonadati</taxon>
        <taxon>Bacteroidota</taxon>
        <taxon>Sphingobacteriia</taxon>
        <taxon>Sphingobacteriales</taxon>
        <taxon>Sphingobacteriaceae</taxon>
        <taxon>Sphingobacterium</taxon>
    </lineage>
</organism>
<dbReference type="PRINTS" id="PR00502">
    <property type="entry name" value="NUDIXFAMILY"/>
</dbReference>
<dbReference type="CDD" id="cd03425">
    <property type="entry name" value="NUDIX_MutT_NudA_like"/>
    <property type="match status" value="1"/>
</dbReference>
<keyword evidence="7 17" id="KW-0378">Hydrolase</keyword>
<evidence type="ECO:0000256" key="1">
    <source>
        <dbReference type="ARBA" id="ARBA00001946"/>
    </source>
</evidence>
<dbReference type="InterPro" id="IPR020476">
    <property type="entry name" value="Nudix_hydrolase"/>
</dbReference>
<keyword evidence="8" id="KW-0460">Magnesium</keyword>
<evidence type="ECO:0000256" key="14">
    <source>
        <dbReference type="ARBA" id="ARBA00041592"/>
    </source>
</evidence>
<feature type="domain" description="Nudix hydrolase" evidence="18">
    <location>
        <begin position="1"/>
        <end position="127"/>
    </location>
</feature>
<dbReference type="SUPFAM" id="SSF55811">
    <property type="entry name" value="Nudix"/>
    <property type="match status" value="1"/>
</dbReference>
<dbReference type="PROSITE" id="PS51462">
    <property type="entry name" value="NUDIX"/>
    <property type="match status" value="1"/>
</dbReference>
<evidence type="ECO:0000256" key="10">
    <source>
        <dbReference type="ARBA" id="ARBA00035861"/>
    </source>
</evidence>
<evidence type="ECO:0000313" key="20">
    <source>
        <dbReference type="Proteomes" id="UP001409291"/>
    </source>
</evidence>
<dbReference type="PANTHER" id="PTHR47707">
    <property type="entry name" value="8-OXO-DGTP DIPHOSPHATASE"/>
    <property type="match status" value="1"/>
</dbReference>
<keyword evidence="6" id="KW-0227">DNA damage</keyword>
<protein>
    <recommendedName>
        <fullName evidence="13">8-oxo-dGTP diphosphatase</fullName>
        <ecNumber evidence="12">3.6.1.55</ecNumber>
    </recommendedName>
    <alternativeName>
        <fullName evidence="16">7,8-dihydro-8-oxoguanine-triphosphatase</fullName>
    </alternativeName>
    <alternativeName>
        <fullName evidence="15">Mutator protein MutT</fullName>
    </alternativeName>
    <alternativeName>
        <fullName evidence="14">dGTP pyrophosphohydrolase</fullName>
    </alternativeName>
</protein>
<evidence type="ECO:0000256" key="11">
    <source>
        <dbReference type="ARBA" id="ARBA00036904"/>
    </source>
</evidence>
<evidence type="ECO:0000256" key="15">
    <source>
        <dbReference type="ARBA" id="ARBA00041979"/>
    </source>
</evidence>
<evidence type="ECO:0000256" key="4">
    <source>
        <dbReference type="ARBA" id="ARBA00022705"/>
    </source>
</evidence>
<evidence type="ECO:0000256" key="5">
    <source>
        <dbReference type="ARBA" id="ARBA00022723"/>
    </source>
</evidence>
<dbReference type="PANTHER" id="PTHR47707:SF1">
    <property type="entry name" value="NUDIX HYDROLASE FAMILY PROTEIN"/>
    <property type="match status" value="1"/>
</dbReference>
<dbReference type="PROSITE" id="PS00893">
    <property type="entry name" value="NUDIX_BOX"/>
    <property type="match status" value="1"/>
</dbReference>
<dbReference type="RefSeq" id="WP_132771169.1">
    <property type="nucleotide sequence ID" value="NZ_JAOQNK010000001.1"/>
</dbReference>
<evidence type="ECO:0000256" key="17">
    <source>
        <dbReference type="RuleBase" id="RU003476"/>
    </source>
</evidence>
<dbReference type="GO" id="GO:0016787">
    <property type="term" value="F:hydrolase activity"/>
    <property type="evidence" value="ECO:0007669"/>
    <property type="project" value="UniProtKB-KW"/>
</dbReference>
<comment type="cofactor">
    <cofactor evidence="1">
        <name>Mg(2+)</name>
        <dbReference type="ChEBI" id="CHEBI:18420"/>
    </cofactor>
</comment>
<proteinExistence type="inferred from homology"/>
<keyword evidence="5" id="KW-0479">Metal-binding</keyword>
<dbReference type="Gene3D" id="3.90.79.10">
    <property type="entry name" value="Nucleoside Triphosphate Pyrophosphohydrolase"/>
    <property type="match status" value="1"/>
</dbReference>
<evidence type="ECO:0000256" key="8">
    <source>
        <dbReference type="ARBA" id="ARBA00022842"/>
    </source>
</evidence>
<evidence type="ECO:0000256" key="7">
    <source>
        <dbReference type="ARBA" id="ARBA00022801"/>
    </source>
</evidence>
<name>A0ABV0C120_9SPHI</name>
<gene>
    <name evidence="19" type="ORF">ABE541_22160</name>
</gene>
<sequence length="133" mass="15413">MGITKVLCGLIIKDQQILICRRKPEKSLGGYWEFPGGKLEEGETYEECLARELQEELNLRVTVKNHFKTVIHQYDLKTIELISYRCETEDAVIKLVDHDQIEWIKVPDLLKWNLAPADVPIAEALIETYKLSE</sequence>
<dbReference type="EMBL" id="JBDJNQ010000013">
    <property type="protein sequence ID" value="MEN5379988.1"/>
    <property type="molecule type" value="Genomic_DNA"/>
</dbReference>
<evidence type="ECO:0000256" key="13">
    <source>
        <dbReference type="ARBA" id="ARBA00040794"/>
    </source>
</evidence>
<keyword evidence="3" id="KW-0515">Mutator protein</keyword>
<evidence type="ECO:0000256" key="12">
    <source>
        <dbReference type="ARBA" id="ARBA00038905"/>
    </source>
</evidence>
<evidence type="ECO:0000256" key="6">
    <source>
        <dbReference type="ARBA" id="ARBA00022763"/>
    </source>
</evidence>
<keyword evidence="4" id="KW-0235">DNA replication</keyword>
<keyword evidence="20" id="KW-1185">Reference proteome</keyword>
<reference evidence="19 20" key="1">
    <citation type="submission" date="2024-04" db="EMBL/GenBank/DDBJ databases">
        <title>WGS of bacteria from Torrens River.</title>
        <authorList>
            <person name="Wyrsch E.R."/>
            <person name="Drigo B."/>
        </authorList>
    </citation>
    <scope>NUCLEOTIDE SEQUENCE [LARGE SCALE GENOMIC DNA]</scope>
    <source>
        <strain evidence="19 20">TWI391</strain>
    </source>
</reference>
<evidence type="ECO:0000256" key="16">
    <source>
        <dbReference type="ARBA" id="ARBA00042798"/>
    </source>
</evidence>
<evidence type="ECO:0000256" key="9">
    <source>
        <dbReference type="ARBA" id="ARBA00023204"/>
    </source>
</evidence>
<keyword evidence="9" id="KW-0234">DNA repair</keyword>
<dbReference type="InterPro" id="IPR015797">
    <property type="entry name" value="NUDIX_hydrolase-like_dom_sf"/>
</dbReference>
<evidence type="ECO:0000313" key="19">
    <source>
        <dbReference type="EMBL" id="MEN5379988.1"/>
    </source>
</evidence>
<evidence type="ECO:0000256" key="2">
    <source>
        <dbReference type="ARBA" id="ARBA00005582"/>
    </source>
</evidence>
<comment type="similarity">
    <text evidence="2 17">Belongs to the Nudix hydrolase family.</text>
</comment>
<accession>A0ABV0C120</accession>